<keyword evidence="3" id="KW-1185">Reference proteome</keyword>
<proteinExistence type="predicted"/>
<reference evidence="2" key="1">
    <citation type="journal article" date="2020" name="Stud. Mycol.">
        <title>101 Dothideomycetes genomes: a test case for predicting lifestyles and emergence of pathogens.</title>
        <authorList>
            <person name="Haridas S."/>
            <person name="Albert R."/>
            <person name="Binder M."/>
            <person name="Bloem J."/>
            <person name="Labutti K."/>
            <person name="Salamov A."/>
            <person name="Andreopoulos B."/>
            <person name="Baker S."/>
            <person name="Barry K."/>
            <person name="Bills G."/>
            <person name="Bluhm B."/>
            <person name="Cannon C."/>
            <person name="Castanera R."/>
            <person name="Culley D."/>
            <person name="Daum C."/>
            <person name="Ezra D."/>
            <person name="Gonzalez J."/>
            <person name="Henrissat B."/>
            <person name="Kuo A."/>
            <person name="Liang C."/>
            <person name="Lipzen A."/>
            <person name="Lutzoni F."/>
            <person name="Magnuson J."/>
            <person name="Mondo S."/>
            <person name="Nolan M."/>
            <person name="Ohm R."/>
            <person name="Pangilinan J."/>
            <person name="Park H.-J."/>
            <person name="Ramirez L."/>
            <person name="Alfaro M."/>
            <person name="Sun H."/>
            <person name="Tritt A."/>
            <person name="Yoshinaga Y."/>
            <person name="Zwiers L.-H."/>
            <person name="Turgeon B."/>
            <person name="Goodwin S."/>
            <person name="Spatafora J."/>
            <person name="Crous P."/>
            <person name="Grigoriev I."/>
        </authorList>
    </citation>
    <scope>NUCLEOTIDE SEQUENCE</scope>
    <source>
        <strain evidence="2">CBS 113389</strain>
    </source>
</reference>
<feature type="compositionally biased region" description="Polar residues" evidence="1">
    <location>
        <begin position="204"/>
        <end position="213"/>
    </location>
</feature>
<feature type="compositionally biased region" description="Basic residues" evidence="1">
    <location>
        <begin position="186"/>
        <end position="202"/>
    </location>
</feature>
<name>A0A6A6PZJ4_9PEZI</name>
<dbReference type="RefSeq" id="XP_033592014.1">
    <property type="nucleotide sequence ID" value="XM_033736782.1"/>
</dbReference>
<sequence length="266" mass="30592">MPSATRSREAVVVEVTPSPIAPQSPPPSPKAVRFASSKSHGISRQLTSTEAWSLYYFEQHARQCPKCYDPLNVYRTGHRLCDFGRDLAEDVAAHVYHKADGQVYSTERDNHKLVRVEMPRHYEQVHSLLKGMDRHLRSAPRTVPIISYDASYPVSPRRLPADEARAYRHTDTAHHTVIVEPNTAAHSHHVSKGQHKSRRKPNGYRTTVVQSPESLEAEMAQPRERRGSLYYSDQQRKGVRDYHVEVHEPEKERGKKEERRRSGHWV</sequence>
<accession>A0A6A6PZJ4</accession>
<dbReference type="AlphaFoldDB" id="A0A6A6PZJ4"/>
<dbReference type="GeneID" id="54477784"/>
<evidence type="ECO:0000256" key="1">
    <source>
        <dbReference type="SAM" id="MobiDB-lite"/>
    </source>
</evidence>
<protein>
    <submittedName>
        <fullName evidence="2">Uncharacterized protein</fullName>
    </submittedName>
</protein>
<gene>
    <name evidence="2" type="ORF">BDY17DRAFT_322286</name>
</gene>
<feature type="region of interest" description="Disordered" evidence="1">
    <location>
        <begin position="1"/>
        <end position="40"/>
    </location>
</feature>
<feature type="compositionally biased region" description="Basic and acidic residues" evidence="1">
    <location>
        <begin position="234"/>
        <end position="260"/>
    </location>
</feature>
<dbReference type="EMBL" id="MU001633">
    <property type="protein sequence ID" value="KAF2485445.1"/>
    <property type="molecule type" value="Genomic_DNA"/>
</dbReference>
<feature type="compositionally biased region" description="Basic and acidic residues" evidence="1">
    <location>
        <begin position="1"/>
        <end position="11"/>
    </location>
</feature>
<evidence type="ECO:0000313" key="3">
    <source>
        <dbReference type="Proteomes" id="UP000799767"/>
    </source>
</evidence>
<feature type="compositionally biased region" description="Pro residues" evidence="1">
    <location>
        <begin position="19"/>
        <end position="29"/>
    </location>
</feature>
<dbReference type="Proteomes" id="UP000799767">
    <property type="component" value="Unassembled WGS sequence"/>
</dbReference>
<organism evidence="2 3">
    <name type="scientific">Neohortaea acidophila</name>
    <dbReference type="NCBI Taxonomy" id="245834"/>
    <lineage>
        <taxon>Eukaryota</taxon>
        <taxon>Fungi</taxon>
        <taxon>Dikarya</taxon>
        <taxon>Ascomycota</taxon>
        <taxon>Pezizomycotina</taxon>
        <taxon>Dothideomycetes</taxon>
        <taxon>Dothideomycetidae</taxon>
        <taxon>Mycosphaerellales</taxon>
        <taxon>Teratosphaeriaceae</taxon>
        <taxon>Neohortaea</taxon>
    </lineage>
</organism>
<evidence type="ECO:0000313" key="2">
    <source>
        <dbReference type="EMBL" id="KAF2485445.1"/>
    </source>
</evidence>
<feature type="region of interest" description="Disordered" evidence="1">
    <location>
        <begin position="182"/>
        <end position="266"/>
    </location>
</feature>
<dbReference type="OrthoDB" id="5387413at2759"/>